<keyword evidence="2" id="KW-1185">Reference proteome</keyword>
<keyword evidence="1" id="KW-0436">Ligase</keyword>
<dbReference type="Proteomes" id="UP001238088">
    <property type="component" value="Unassembled WGS sequence"/>
</dbReference>
<reference evidence="1 2" key="1">
    <citation type="submission" date="2023-07" db="EMBL/GenBank/DDBJ databases">
        <title>Genomic Encyclopedia of Type Strains, Phase IV (KMG-IV): sequencing the most valuable type-strain genomes for metagenomic binning, comparative biology and taxonomic classification.</title>
        <authorList>
            <person name="Goeker M."/>
        </authorList>
    </citation>
    <scope>NUCLEOTIDE SEQUENCE [LARGE SCALE GENOMIC DNA]</scope>
    <source>
        <strain evidence="1 2">DSM 23494</strain>
    </source>
</reference>
<name>A0ABU0AJU0_9BACI</name>
<organism evidence="1 2">
    <name type="scientific">Cytobacillus purgationiresistens</name>
    <dbReference type="NCBI Taxonomy" id="863449"/>
    <lineage>
        <taxon>Bacteria</taxon>
        <taxon>Bacillati</taxon>
        <taxon>Bacillota</taxon>
        <taxon>Bacilli</taxon>
        <taxon>Bacillales</taxon>
        <taxon>Bacillaceae</taxon>
        <taxon>Cytobacillus</taxon>
    </lineage>
</organism>
<dbReference type="EMBL" id="JAUSUB010000013">
    <property type="protein sequence ID" value="MDQ0271144.1"/>
    <property type="molecule type" value="Genomic_DNA"/>
</dbReference>
<sequence>MSKEKMEKKAIKRLEKEFKKIPEEKQEVAEFFTDISSDESYAWTFKIEGKITRYNYMFETGEIVKSTI</sequence>
<accession>A0ABU0AJU0</accession>
<evidence type="ECO:0000313" key="2">
    <source>
        <dbReference type="Proteomes" id="UP001238088"/>
    </source>
</evidence>
<comment type="caution">
    <text evidence="1">The sequence shown here is derived from an EMBL/GenBank/DDBJ whole genome shotgun (WGS) entry which is preliminary data.</text>
</comment>
<protein>
    <submittedName>
        <fullName evidence="1">Ubiquitin-protein ligase</fullName>
    </submittedName>
</protein>
<dbReference type="RefSeq" id="WP_307476131.1">
    <property type="nucleotide sequence ID" value="NZ_JAUSUB010000013.1"/>
</dbReference>
<dbReference type="GO" id="GO:0016874">
    <property type="term" value="F:ligase activity"/>
    <property type="evidence" value="ECO:0007669"/>
    <property type="project" value="UniProtKB-KW"/>
</dbReference>
<evidence type="ECO:0000313" key="1">
    <source>
        <dbReference type="EMBL" id="MDQ0271144.1"/>
    </source>
</evidence>
<proteinExistence type="predicted"/>
<gene>
    <name evidence="1" type="ORF">J2S17_003032</name>
</gene>